<comment type="caution">
    <text evidence="1">The sequence shown here is derived from an EMBL/GenBank/DDBJ whole genome shotgun (WGS) entry which is preliminary data.</text>
</comment>
<dbReference type="Pfam" id="PF11843">
    <property type="entry name" value="DUF3363"/>
    <property type="match status" value="1"/>
</dbReference>
<reference evidence="1 2" key="1">
    <citation type="submission" date="2017-12" db="EMBL/GenBank/DDBJ databases">
        <authorList>
            <person name="Hurst M.R.H."/>
        </authorList>
    </citation>
    <scope>NUCLEOTIDE SEQUENCE [LARGE SCALE GENOMIC DNA]</scope>
    <source>
        <strain evidence="1 2">SY-3-19</strain>
    </source>
</reference>
<dbReference type="AlphaFoldDB" id="A0A2S7K9T3"/>
<evidence type="ECO:0000313" key="2">
    <source>
        <dbReference type="Proteomes" id="UP000239504"/>
    </source>
</evidence>
<dbReference type="EMBL" id="PJCH01000003">
    <property type="protein sequence ID" value="PQA89241.1"/>
    <property type="molecule type" value="Genomic_DNA"/>
</dbReference>
<dbReference type="InterPro" id="IPR021795">
    <property type="entry name" value="DUF3363"/>
</dbReference>
<protein>
    <submittedName>
        <fullName evidence="1">Conjugal transfer protein TraI</fullName>
    </submittedName>
</protein>
<proteinExistence type="predicted"/>
<evidence type="ECO:0000313" key="1">
    <source>
        <dbReference type="EMBL" id="PQA89241.1"/>
    </source>
</evidence>
<name>A0A2S7K9T3_9PROT</name>
<organism evidence="1 2">
    <name type="scientific">Hyphococcus luteus</name>
    <dbReference type="NCBI Taxonomy" id="2058213"/>
    <lineage>
        <taxon>Bacteria</taxon>
        <taxon>Pseudomonadati</taxon>
        <taxon>Pseudomonadota</taxon>
        <taxon>Alphaproteobacteria</taxon>
        <taxon>Parvularculales</taxon>
        <taxon>Parvularculaceae</taxon>
        <taxon>Hyphococcus</taxon>
    </lineage>
</organism>
<accession>A0A2S7K9T3</accession>
<dbReference type="Proteomes" id="UP000239504">
    <property type="component" value="Unassembled WGS sequence"/>
</dbReference>
<gene>
    <name evidence="1" type="ORF">CW354_04710</name>
</gene>
<dbReference type="OrthoDB" id="9809969at2"/>
<keyword evidence="2" id="KW-1185">Reference proteome</keyword>
<sequence>MHYVHSKLRQMVHGAVTGGEDEFRPRLGRIRSNGGRPAKRYLGRLYGKMEKVRPGAFAKRARARFSGERIGRGAGIGAAIAARYAFAGARSRRVAVKIRSVRLGANGLAKARAHLSYIQRDGAGRNENGEKEKARLYGPDVEKADGAAFLEEGRDDRHQFRIILSPEDAGELGRLDSYTRDFMAAVEKDLGTRLDWVAVNHYNTDHPHVHIVLRGKDETGADLVIARNYIAHGFRKRAEELATLELGPRRDLDIARAKMQEATKERWTGLDRELGDLGIDGAVELPRARTAYDRFRLKLLTARLRHLETMGLAGRRKEGWRLSPRHEAALREAGRRGDIIRSMGEAMGAKLAPARVRDFAGAFGKDGPLIGRVVGSGAADDGHDARFLGIEGADGNQWRVEADFAPGAAPPVGAIVEVSGKSGEARPADRTIAAIAARHGGVYSGDLHEADDPSSSADYRQAHRRRLEALRRAGIVECQEDGSWRIPGDYLERAAGFEKSRSGARVRVLSWASLDRLTEANGATVLDDALEGKRVIDSVRSGFGEEIKRALAVRRQFLLANGLAAEDGPLLSVDRKALRELENSAVAQAGARLAKETGKTFAPVEGGRIEGVYRQPVEIGGRRYAMIERSKEFSLVPWREVLERHRGKTVSGILGRNSVQWAFERKGRGLGV</sequence>